<proteinExistence type="predicted"/>
<dbReference type="EMBL" id="KT159937">
    <property type="protein sequence ID" value="AKR04234.1"/>
    <property type="molecule type" value="Genomic_DNA"/>
</dbReference>
<sequence>MTTIDLIYKKLKKIQTDHQNKFYILMVLKMIFIGIGRVISMFGFVKMGEIIKNLEYESLFLGIDEECDELQEYVCNNMIPTSFKGYTPVKLSFKIMLHFAMTIFKLSMSM</sequence>
<reference evidence="2 3" key="1">
    <citation type="journal article" date="2015" name="J. Virol.">
        <title>Salmon gill poxvirus, the deepest representative of the Chordopoxvirinae.</title>
        <authorList>
            <person name="Gjessing M.C."/>
            <person name="Yutin N."/>
            <person name="Tengs T."/>
            <person name="Senkevich T."/>
            <person name="Koonin E.V."/>
            <person name="Ronning H.P."/>
            <person name="Alarson M."/>
            <person name="Ylving S."/>
            <person name="Lie K.-I."/>
            <person name="Saure B."/>
            <person name="Tran L."/>
            <person name="Moss B."/>
            <person name="Dale O.B."/>
        </authorList>
    </citation>
    <scope>NUCLEOTIDE SEQUENCE [LARGE SCALE GENOMIC DNA]</scope>
    <source>
        <strain evidence="2">2012-04-F277-L3G</strain>
    </source>
</reference>
<accession>A0A0H4YFL2</accession>
<dbReference type="GeneID" id="25392277"/>
<evidence type="ECO:0000256" key="1">
    <source>
        <dbReference type="SAM" id="Phobius"/>
    </source>
</evidence>
<gene>
    <name evidence="2" type="ORF">SGPV110</name>
</gene>
<dbReference type="KEGG" id="vg:25392277"/>
<evidence type="ECO:0000313" key="2">
    <source>
        <dbReference type="EMBL" id="AKR04234.1"/>
    </source>
</evidence>
<keyword evidence="3" id="KW-1185">Reference proteome</keyword>
<keyword evidence="1" id="KW-0472">Membrane</keyword>
<keyword evidence="1" id="KW-1133">Transmembrane helix</keyword>
<keyword evidence="1" id="KW-0812">Transmembrane</keyword>
<protein>
    <submittedName>
        <fullName evidence="2">Uncharacterized protein</fullName>
    </submittedName>
</protein>
<name>A0A0H4YFL2_9POXV</name>
<evidence type="ECO:0000313" key="3">
    <source>
        <dbReference type="Proteomes" id="UP000105007"/>
    </source>
</evidence>
<feature type="transmembrane region" description="Helical" evidence="1">
    <location>
        <begin position="21"/>
        <end position="45"/>
    </location>
</feature>
<organism evidence="2 3">
    <name type="scientific">Salmon gill poxvirus</name>
    <dbReference type="NCBI Taxonomy" id="1680908"/>
    <lineage>
        <taxon>Viruses</taxon>
        <taxon>Varidnaviria</taxon>
        <taxon>Bamfordvirae</taxon>
        <taxon>Nucleocytoviricota</taxon>
        <taxon>Pokkesviricetes</taxon>
        <taxon>Chitovirales</taxon>
        <taxon>Poxviridae</taxon>
        <taxon>Chordopoxvirinae</taxon>
        <taxon>Salmonpoxvirus</taxon>
        <taxon>Salmonpoxvirus gillpox</taxon>
        <taxon>Salmon gillpox virus</taxon>
    </lineage>
</organism>
<dbReference type="Proteomes" id="UP000105007">
    <property type="component" value="Segment"/>
</dbReference>
<dbReference type="RefSeq" id="YP_009162482.1">
    <property type="nucleotide sequence ID" value="NC_027707.1"/>
</dbReference>